<dbReference type="InParanoid" id="A0A0L0HBV1"/>
<keyword evidence="3 11" id="KW-0812">Transmembrane</keyword>
<evidence type="ECO:0000256" key="7">
    <source>
        <dbReference type="ARBA" id="ARBA00023054"/>
    </source>
</evidence>
<evidence type="ECO:0000256" key="6">
    <source>
        <dbReference type="ARBA" id="ARBA00022989"/>
    </source>
</evidence>
<gene>
    <name evidence="13" type="ORF">SPPG_06115</name>
</gene>
<sequence>MLRTAPTHSQTRQREPSPPPQSLAPHIKRQFDTLARTELRLQAAISRLAECEGPQLTIVKQNDEIRAMLKGLSKGIDDLNLIAEEQDRPSDTHAILSQLSQHQEHYKQLQLSLRKANLSATRNLTQAAEKERQELLKGGSEQRHLRMRKMQDSRSVVQASNELTQSMRHAVEMLSTELGKSVEVNKAFDESSRVLSKTVTEYLAFGSVLRTSRQLVTKLQRRDWTDRLLLLFGLLVFTLSVLSILRRRLWIWVPGWKWVTGQCGEDDWLCF</sequence>
<reference evidence="13 14" key="1">
    <citation type="submission" date="2009-08" db="EMBL/GenBank/DDBJ databases">
        <title>The Genome Sequence of Spizellomyces punctatus strain DAOM BR117.</title>
        <authorList>
            <consortium name="The Broad Institute Genome Sequencing Platform"/>
            <person name="Russ C."/>
            <person name="Cuomo C."/>
            <person name="Shea T."/>
            <person name="Young S.K."/>
            <person name="Zeng Q."/>
            <person name="Koehrsen M."/>
            <person name="Haas B."/>
            <person name="Borodovsky M."/>
            <person name="Guigo R."/>
            <person name="Alvarado L."/>
            <person name="Berlin A."/>
            <person name="Bochicchio J."/>
            <person name="Borenstein D."/>
            <person name="Chapman S."/>
            <person name="Chen Z."/>
            <person name="Engels R."/>
            <person name="Freedman E."/>
            <person name="Gellesch M."/>
            <person name="Goldberg J."/>
            <person name="Griggs A."/>
            <person name="Gujja S."/>
            <person name="Heiman D."/>
            <person name="Hepburn T."/>
            <person name="Howarth C."/>
            <person name="Jen D."/>
            <person name="Larson L."/>
            <person name="Lewis B."/>
            <person name="Mehta T."/>
            <person name="Park D."/>
            <person name="Pearson M."/>
            <person name="Roberts A."/>
            <person name="Saif S."/>
            <person name="Shenoy N."/>
            <person name="Sisk P."/>
            <person name="Stolte C."/>
            <person name="Sykes S."/>
            <person name="Thomson T."/>
            <person name="Walk T."/>
            <person name="White J."/>
            <person name="Yandava C."/>
            <person name="Burger G."/>
            <person name="Gray M.W."/>
            <person name="Holland P.W.H."/>
            <person name="King N."/>
            <person name="Lang F.B.F."/>
            <person name="Roger A.J."/>
            <person name="Ruiz-Trillo I."/>
            <person name="Lander E."/>
            <person name="Nusbaum C."/>
        </authorList>
    </citation>
    <scope>NUCLEOTIDE SEQUENCE [LARGE SCALE GENOMIC DNA]</scope>
    <source>
        <strain evidence="13 14">DAOM BR117</strain>
    </source>
</reference>
<protein>
    <recommendedName>
        <fullName evidence="12">Sec20 C-terminal domain-containing protein</fullName>
    </recommendedName>
</protein>
<dbReference type="STRING" id="645134.A0A0L0HBV1"/>
<evidence type="ECO:0000256" key="1">
    <source>
        <dbReference type="ARBA" id="ARBA00004163"/>
    </source>
</evidence>
<dbReference type="eggNOG" id="ENOG502QUTT">
    <property type="taxonomic scope" value="Eukaryota"/>
</dbReference>
<keyword evidence="7" id="KW-0175">Coiled coil</keyword>
<comment type="similarity">
    <text evidence="9">Belongs to the SEC20 family.</text>
</comment>
<evidence type="ECO:0000259" key="12">
    <source>
        <dbReference type="Pfam" id="PF03908"/>
    </source>
</evidence>
<dbReference type="GO" id="GO:0005484">
    <property type="term" value="F:SNAP receptor activity"/>
    <property type="evidence" value="ECO:0007669"/>
    <property type="project" value="InterPro"/>
</dbReference>
<evidence type="ECO:0000256" key="10">
    <source>
        <dbReference type="SAM" id="MobiDB-lite"/>
    </source>
</evidence>
<dbReference type="Pfam" id="PF03908">
    <property type="entry name" value="Sec20"/>
    <property type="match status" value="1"/>
</dbReference>
<evidence type="ECO:0000256" key="11">
    <source>
        <dbReference type="SAM" id="Phobius"/>
    </source>
</evidence>
<keyword evidence="6 11" id="KW-1133">Transmembrane helix</keyword>
<dbReference type="GO" id="GO:0006890">
    <property type="term" value="P:retrograde vesicle-mediated transport, Golgi to endoplasmic reticulum"/>
    <property type="evidence" value="ECO:0007669"/>
    <property type="project" value="InterPro"/>
</dbReference>
<dbReference type="OMA" id="MSNQTAW"/>
<dbReference type="EMBL" id="KQ257460">
    <property type="protein sequence ID" value="KNC98411.1"/>
    <property type="molecule type" value="Genomic_DNA"/>
</dbReference>
<proteinExistence type="inferred from homology"/>
<evidence type="ECO:0000256" key="4">
    <source>
        <dbReference type="ARBA" id="ARBA00022824"/>
    </source>
</evidence>
<keyword evidence="4" id="KW-0256">Endoplasmic reticulum</keyword>
<evidence type="ECO:0000313" key="13">
    <source>
        <dbReference type="EMBL" id="KNC98411.1"/>
    </source>
</evidence>
<dbReference type="VEuPathDB" id="FungiDB:SPPG_06115"/>
<feature type="region of interest" description="Disordered" evidence="10">
    <location>
        <begin position="1"/>
        <end position="25"/>
    </location>
</feature>
<name>A0A0L0HBV1_SPIPD</name>
<dbReference type="PANTHER" id="PTHR12825">
    <property type="entry name" value="BNIP1-RELATED"/>
    <property type="match status" value="1"/>
</dbReference>
<dbReference type="AlphaFoldDB" id="A0A0L0HBV1"/>
<comment type="subcellular location">
    <subcellularLocation>
        <location evidence="1">Endoplasmic reticulum membrane</location>
        <topology evidence="1">Single-pass type IV membrane protein</topology>
    </subcellularLocation>
</comment>
<dbReference type="PANTHER" id="PTHR12825:SF0">
    <property type="entry name" value="VESICLE TRANSPORT PROTEIN SEC20"/>
    <property type="match status" value="1"/>
</dbReference>
<evidence type="ECO:0000313" key="14">
    <source>
        <dbReference type="Proteomes" id="UP000053201"/>
    </source>
</evidence>
<dbReference type="RefSeq" id="XP_016606451.1">
    <property type="nucleotide sequence ID" value="XM_016754321.1"/>
</dbReference>
<organism evidence="13 14">
    <name type="scientific">Spizellomyces punctatus (strain DAOM BR117)</name>
    <dbReference type="NCBI Taxonomy" id="645134"/>
    <lineage>
        <taxon>Eukaryota</taxon>
        <taxon>Fungi</taxon>
        <taxon>Fungi incertae sedis</taxon>
        <taxon>Chytridiomycota</taxon>
        <taxon>Chytridiomycota incertae sedis</taxon>
        <taxon>Chytridiomycetes</taxon>
        <taxon>Spizellomycetales</taxon>
        <taxon>Spizellomycetaceae</taxon>
        <taxon>Spizellomyces</taxon>
    </lineage>
</organism>
<dbReference type="InterPro" id="IPR056173">
    <property type="entry name" value="Sec20_C"/>
</dbReference>
<feature type="transmembrane region" description="Helical" evidence="11">
    <location>
        <begin position="228"/>
        <end position="245"/>
    </location>
</feature>
<dbReference type="OrthoDB" id="46868at2759"/>
<dbReference type="InterPro" id="IPR005606">
    <property type="entry name" value="Sec20"/>
</dbReference>
<keyword evidence="14" id="KW-1185">Reference proteome</keyword>
<dbReference type="Proteomes" id="UP000053201">
    <property type="component" value="Unassembled WGS sequence"/>
</dbReference>
<feature type="compositionally biased region" description="Polar residues" evidence="10">
    <location>
        <begin position="1"/>
        <end position="10"/>
    </location>
</feature>
<evidence type="ECO:0000256" key="3">
    <source>
        <dbReference type="ARBA" id="ARBA00022692"/>
    </source>
</evidence>
<accession>A0A0L0HBV1</accession>
<keyword evidence="8 11" id="KW-0472">Membrane</keyword>
<evidence type="ECO:0000256" key="9">
    <source>
        <dbReference type="ARBA" id="ARBA00037934"/>
    </source>
</evidence>
<feature type="domain" description="Sec20 C-terminal" evidence="12">
    <location>
        <begin position="159"/>
        <end position="249"/>
    </location>
</feature>
<evidence type="ECO:0000256" key="2">
    <source>
        <dbReference type="ARBA" id="ARBA00022448"/>
    </source>
</evidence>
<keyword evidence="5" id="KW-0931">ER-Golgi transport</keyword>
<evidence type="ECO:0000256" key="5">
    <source>
        <dbReference type="ARBA" id="ARBA00022892"/>
    </source>
</evidence>
<keyword evidence="2" id="KW-0813">Transport</keyword>
<dbReference type="GO" id="GO:0005789">
    <property type="term" value="C:endoplasmic reticulum membrane"/>
    <property type="evidence" value="ECO:0007669"/>
    <property type="project" value="UniProtKB-SubCell"/>
</dbReference>
<dbReference type="GO" id="GO:0031201">
    <property type="term" value="C:SNARE complex"/>
    <property type="evidence" value="ECO:0007669"/>
    <property type="project" value="TreeGrafter"/>
</dbReference>
<dbReference type="GeneID" id="27689446"/>
<evidence type="ECO:0000256" key="8">
    <source>
        <dbReference type="ARBA" id="ARBA00023136"/>
    </source>
</evidence>